<feature type="transmembrane region" description="Helical" evidence="12">
    <location>
        <begin position="176"/>
        <end position="197"/>
    </location>
</feature>
<keyword evidence="9 12" id="KW-0406">Ion transport</keyword>
<dbReference type="FunFam" id="1.20.120.220:FF:000002">
    <property type="entry name" value="ATP synthase subunit a"/>
    <property type="match status" value="1"/>
</dbReference>
<dbReference type="GO" id="GO:0042777">
    <property type="term" value="P:proton motive force-driven plasma membrane ATP synthesis"/>
    <property type="evidence" value="ECO:0007669"/>
    <property type="project" value="TreeGrafter"/>
</dbReference>
<dbReference type="Pfam" id="PF00119">
    <property type="entry name" value="ATP-synt_A"/>
    <property type="match status" value="1"/>
</dbReference>
<keyword evidence="11 12" id="KW-0066">ATP synthesis</keyword>
<dbReference type="Gene3D" id="1.20.120.220">
    <property type="entry name" value="ATP synthase, F0 complex, subunit A"/>
    <property type="match status" value="1"/>
</dbReference>
<reference evidence="14 15" key="1">
    <citation type="submission" date="2019-10" db="EMBL/GenBank/DDBJ databases">
        <title>Glaciimonas soli sp. nov., a psychrophilic bacterium isolated from the forest soil of a high elevation mountain in Taiwan.</title>
        <authorList>
            <person name="Wang L.-T."/>
            <person name="Shieh W.Y."/>
        </authorList>
    </citation>
    <scope>NUCLEOTIDE SEQUENCE [LARGE SCALE GENOMIC DNA]</scope>
    <source>
        <strain evidence="14 15">GS1</strain>
    </source>
</reference>
<dbReference type="GO" id="GO:0046933">
    <property type="term" value="F:proton-transporting ATP synthase activity, rotational mechanism"/>
    <property type="evidence" value="ECO:0007669"/>
    <property type="project" value="UniProtKB-UniRule"/>
</dbReference>
<feature type="transmembrane region" description="Helical" evidence="12">
    <location>
        <begin position="41"/>
        <end position="59"/>
    </location>
</feature>
<comment type="caution">
    <text evidence="14">The sequence shown here is derived from an EMBL/GenBank/DDBJ whole genome shotgun (WGS) entry which is preliminary data.</text>
</comment>
<dbReference type="PROSITE" id="PS00449">
    <property type="entry name" value="ATPASE_A"/>
    <property type="match status" value="1"/>
</dbReference>
<evidence type="ECO:0000256" key="2">
    <source>
        <dbReference type="ARBA" id="ARBA00006810"/>
    </source>
</evidence>
<dbReference type="CDD" id="cd00310">
    <property type="entry name" value="ATP-synt_Fo_a_6"/>
    <property type="match status" value="1"/>
</dbReference>
<dbReference type="InterPro" id="IPR035908">
    <property type="entry name" value="F0_ATP_A_sf"/>
</dbReference>
<feature type="transmembrane region" description="Helical" evidence="12">
    <location>
        <begin position="243"/>
        <end position="267"/>
    </location>
</feature>
<keyword evidence="4 12" id="KW-1003">Cell membrane</keyword>
<comment type="subcellular location">
    <subcellularLocation>
        <location evidence="12 13">Cell membrane</location>
        <topology evidence="12 13">Multi-pass membrane protein</topology>
    </subcellularLocation>
    <subcellularLocation>
        <location evidence="1">Membrane</location>
        <topology evidence="1">Multi-pass membrane protein</topology>
    </subcellularLocation>
</comment>
<dbReference type="AlphaFoldDB" id="A0A843YTM0"/>
<keyword evidence="5 12" id="KW-0138">CF(0)</keyword>
<keyword evidence="3 12" id="KW-0813">Transport</keyword>
<evidence type="ECO:0000256" key="6">
    <source>
        <dbReference type="ARBA" id="ARBA00022692"/>
    </source>
</evidence>
<dbReference type="GO" id="GO:0045259">
    <property type="term" value="C:proton-transporting ATP synthase complex"/>
    <property type="evidence" value="ECO:0007669"/>
    <property type="project" value="UniProtKB-KW"/>
</dbReference>
<evidence type="ECO:0000256" key="5">
    <source>
        <dbReference type="ARBA" id="ARBA00022547"/>
    </source>
</evidence>
<dbReference type="PANTHER" id="PTHR42823:SF3">
    <property type="entry name" value="ATP SYNTHASE SUBUNIT A, CHLOROPLASTIC"/>
    <property type="match status" value="1"/>
</dbReference>
<keyword evidence="6 12" id="KW-0812">Transmembrane</keyword>
<protein>
    <recommendedName>
        <fullName evidence="12 13">ATP synthase subunit a</fullName>
    </recommendedName>
    <alternativeName>
        <fullName evidence="12">ATP synthase F0 sector subunit a</fullName>
    </alternativeName>
    <alternativeName>
        <fullName evidence="12">F-ATPase subunit 6</fullName>
    </alternativeName>
</protein>
<dbReference type="PANTHER" id="PTHR42823">
    <property type="entry name" value="ATP SYNTHASE SUBUNIT A, CHLOROPLASTIC"/>
    <property type="match status" value="1"/>
</dbReference>
<evidence type="ECO:0000256" key="11">
    <source>
        <dbReference type="ARBA" id="ARBA00023310"/>
    </source>
</evidence>
<dbReference type="RefSeq" id="WP_153234643.1">
    <property type="nucleotide sequence ID" value="NZ_WINI01000004.1"/>
</dbReference>
<evidence type="ECO:0000256" key="1">
    <source>
        <dbReference type="ARBA" id="ARBA00004141"/>
    </source>
</evidence>
<dbReference type="InterPro" id="IPR045082">
    <property type="entry name" value="ATP_syn_F0_a_bact/chloroplast"/>
</dbReference>
<dbReference type="OrthoDB" id="9789241at2"/>
<feature type="transmembrane region" description="Helical" evidence="12">
    <location>
        <begin position="217"/>
        <end position="236"/>
    </location>
</feature>
<evidence type="ECO:0000256" key="4">
    <source>
        <dbReference type="ARBA" id="ARBA00022475"/>
    </source>
</evidence>
<evidence type="ECO:0000256" key="10">
    <source>
        <dbReference type="ARBA" id="ARBA00023136"/>
    </source>
</evidence>
<keyword evidence="7 12" id="KW-0375">Hydrogen ion transport</keyword>
<sequence length="274" mass="29800">MTAAANDALTPSEYIVHHLGHLSNGHQTKIVDFSILNIDTIFWSVFAGVVGCGLMYLAARKATAGVPGRFQAFVEMIVEMVEDQSKAIVHGDRSFIAPLALTVFVWVALMNSLDFLPVDMFSSLFKLVGLDGLISHHRVVPTADLNGTMGIALGILVLMLYYSVKIKGLGGFIHELFAAPFGIWLAPFNLLLNLIEFAAKTVSLAMRLFGNMYAGELLFLLIALLGATATGFGFVGQVIAGSVWAIFHILIVLLQAFIFMMLTLVYIGQAHEKH</sequence>
<dbReference type="NCBIfam" id="TIGR01131">
    <property type="entry name" value="ATP_synt_6_or_A"/>
    <property type="match status" value="1"/>
</dbReference>
<organism evidence="14 15">
    <name type="scientific">Glaciimonas soli</name>
    <dbReference type="NCBI Taxonomy" id="2590999"/>
    <lineage>
        <taxon>Bacteria</taxon>
        <taxon>Pseudomonadati</taxon>
        <taxon>Pseudomonadota</taxon>
        <taxon>Betaproteobacteria</taxon>
        <taxon>Burkholderiales</taxon>
        <taxon>Oxalobacteraceae</taxon>
        <taxon>Glaciimonas</taxon>
    </lineage>
</organism>
<comment type="similarity">
    <text evidence="2 12 13">Belongs to the ATPase A chain family.</text>
</comment>
<proteinExistence type="inferred from homology"/>
<dbReference type="EMBL" id="WINI01000004">
    <property type="protein sequence ID" value="MQR01044.1"/>
    <property type="molecule type" value="Genomic_DNA"/>
</dbReference>
<gene>
    <name evidence="12 14" type="primary">atpB</name>
    <name evidence="14" type="ORF">GEV47_10155</name>
</gene>
<keyword evidence="10 12" id="KW-0472">Membrane</keyword>
<evidence type="ECO:0000256" key="9">
    <source>
        <dbReference type="ARBA" id="ARBA00023065"/>
    </source>
</evidence>
<dbReference type="Proteomes" id="UP000451565">
    <property type="component" value="Unassembled WGS sequence"/>
</dbReference>
<evidence type="ECO:0000256" key="8">
    <source>
        <dbReference type="ARBA" id="ARBA00022989"/>
    </source>
</evidence>
<evidence type="ECO:0000256" key="7">
    <source>
        <dbReference type="ARBA" id="ARBA00022781"/>
    </source>
</evidence>
<dbReference type="InterPro" id="IPR023011">
    <property type="entry name" value="ATP_synth_F0_asu_AS"/>
</dbReference>
<dbReference type="NCBIfam" id="NF004477">
    <property type="entry name" value="PRK05815.1-1"/>
    <property type="match status" value="1"/>
</dbReference>
<dbReference type="GO" id="GO:0005886">
    <property type="term" value="C:plasma membrane"/>
    <property type="evidence" value="ECO:0007669"/>
    <property type="project" value="UniProtKB-SubCell"/>
</dbReference>
<keyword evidence="8 12" id="KW-1133">Transmembrane helix</keyword>
<evidence type="ECO:0000256" key="13">
    <source>
        <dbReference type="RuleBase" id="RU000483"/>
    </source>
</evidence>
<evidence type="ECO:0000313" key="15">
    <source>
        <dbReference type="Proteomes" id="UP000451565"/>
    </source>
</evidence>
<feature type="transmembrane region" description="Helical" evidence="12">
    <location>
        <begin position="95"/>
        <end position="113"/>
    </location>
</feature>
<evidence type="ECO:0000256" key="12">
    <source>
        <dbReference type="HAMAP-Rule" id="MF_01393"/>
    </source>
</evidence>
<feature type="transmembrane region" description="Helical" evidence="12">
    <location>
        <begin position="145"/>
        <end position="164"/>
    </location>
</feature>
<dbReference type="InterPro" id="IPR000568">
    <property type="entry name" value="ATP_synth_F0_asu"/>
</dbReference>
<comment type="function">
    <text evidence="12 13">Key component of the proton channel; it plays a direct role in the translocation of protons across the membrane.</text>
</comment>
<accession>A0A843YTM0</accession>
<evidence type="ECO:0000313" key="14">
    <source>
        <dbReference type="EMBL" id="MQR01044.1"/>
    </source>
</evidence>
<keyword evidence="15" id="KW-1185">Reference proteome</keyword>
<dbReference type="HAMAP" id="MF_01393">
    <property type="entry name" value="ATP_synth_a_bact"/>
    <property type="match status" value="1"/>
</dbReference>
<dbReference type="SUPFAM" id="SSF81336">
    <property type="entry name" value="F1F0 ATP synthase subunit A"/>
    <property type="match status" value="1"/>
</dbReference>
<name>A0A843YTM0_9BURK</name>
<evidence type="ECO:0000256" key="3">
    <source>
        <dbReference type="ARBA" id="ARBA00022448"/>
    </source>
</evidence>